<feature type="transmembrane region" description="Helical" evidence="1">
    <location>
        <begin position="46"/>
        <end position="65"/>
    </location>
</feature>
<dbReference type="InterPro" id="IPR021215">
    <property type="entry name" value="DUF2752"/>
</dbReference>
<dbReference type="Proteomes" id="UP000824093">
    <property type="component" value="Unassembled WGS sequence"/>
</dbReference>
<feature type="transmembrane region" description="Helical" evidence="1">
    <location>
        <begin position="7"/>
        <end position="26"/>
    </location>
</feature>
<keyword evidence="1" id="KW-1133">Transmembrane helix</keyword>
<dbReference type="AlphaFoldDB" id="A0A9D1M275"/>
<evidence type="ECO:0000313" key="3">
    <source>
        <dbReference type="Proteomes" id="UP000824093"/>
    </source>
</evidence>
<protein>
    <submittedName>
        <fullName evidence="2">DUF2752 domain-containing protein</fullName>
    </submittedName>
</protein>
<evidence type="ECO:0000313" key="2">
    <source>
        <dbReference type="EMBL" id="HIU52305.1"/>
    </source>
</evidence>
<comment type="caution">
    <text evidence="2">The sequence shown here is derived from an EMBL/GenBank/DDBJ whole genome shotgun (WGS) entry which is preliminary data.</text>
</comment>
<dbReference type="Pfam" id="PF10825">
    <property type="entry name" value="DUF2752"/>
    <property type="match status" value="1"/>
</dbReference>
<keyword evidence="1" id="KW-0812">Transmembrane</keyword>
<evidence type="ECO:0000256" key="1">
    <source>
        <dbReference type="SAM" id="Phobius"/>
    </source>
</evidence>
<sequence>MKKKQDDYLYITSLIVVGIIIIGTILYKMYFYKFITISECLFYSKYGIFCPGCGCTRAFIALLQGNLIQSFLYNPTVLYATIMTAVYIITQTIARITKKKVWTLTYKPVYLYIGIAVLLITCLIKNIVKFIG</sequence>
<feature type="transmembrane region" description="Helical" evidence="1">
    <location>
        <begin position="77"/>
        <end position="97"/>
    </location>
</feature>
<reference evidence="2" key="2">
    <citation type="journal article" date="2021" name="PeerJ">
        <title>Extensive microbial diversity within the chicken gut microbiome revealed by metagenomics and culture.</title>
        <authorList>
            <person name="Gilroy R."/>
            <person name="Ravi A."/>
            <person name="Getino M."/>
            <person name="Pursley I."/>
            <person name="Horton D.L."/>
            <person name="Alikhan N.F."/>
            <person name="Baker D."/>
            <person name="Gharbi K."/>
            <person name="Hall N."/>
            <person name="Watson M."/>
            <person name="Adriaenssens E.M."/>
            <person name="Foster-Nyarko E."/>
            <person name="Jarju S."/>
            <person name="Secka A."/>
            <person name="Antonio M."/>
            <person name="Oren A."/>
            <person name="Chaudhuri R.R."/>
            <person name="La Ragione R."/>
            <person name="Hildebrand F."/>
            <person name="Pallen M.J."/>
        </authorList>
    </citation>
    <scope>NUCLEOTIDE SEQUENCE</scope>
    <source>
        <strain evidence="2">CHK195-15760</strain>
    </source>
</reference>
<proteinExistence type="predicted"/>
<name>A0A9D1M275_9FIRM</name>
<gene>
    <name evidence="2" type="ORF">IAB70_06825</name>
</gene>
<accession>A0A9D1M275</accession>
<keyword evidence="1" id="KW-0472">Membrane</keyword>
<reference evidence="2" key="1">
    <citation type="submission" date="2020-10" db="EMBL/GenBank/DDBJ databases">
        <authorList>
            <person name="Gilroy R."/>
        </authorList>
    </citation>
    <scope>NUCLEOTIDE SEQUENCE</scope>
    <source>
        <strain evidence="2">CHK195-15760</strain>
    </source>
</reference>
<feature type="transmembrane region" description="Helical" evidence="1">
    <location>
        <begin position="109"/>
        <end position="128"/>
    </location>
</feature>
<dbReference type="EMBL" id="DVNH01000050">
    <property type="protein sequence ID" value="HIU52305.1"/>
    <property type="molecule type" value="Genomic_DNA"/>
</dbReference>
<organism evidence="2 3">
    <name type="scientific">Candidatus Merdicola faecigallinarum</name>
    <dbReference type="NCBI Taxonomy" id="2840862"/>
    <lineage>
        <taxon>Bacteria</taxon>
        <taxon>Bacillati</taxon>
        <taxon>Bacillota</taxon>
        <taxon>Clostridia</taxon>
        <taxon>Candidatus Merdicola</taxon>
    </lineage>
</organism>